<dbReference type="HAMAP" id="MF_01399">
    <property type="entry name" value="ATP_synth_bprime"/>
    <property type="match status" value="1"/>
</dbReference>
<keyword evidence="2 12" id="KW-0813">Transport</keyword>
<dbReference type="NCBIfam" id="NF005607">
    <property type="entry name" value="PRK07353.1"/>
    <property type="match status" value="1"/>
</dbReference>
<reference evidence="15" key="1">
    <citation type="journal article" date="2020" name="mSystems">
        <title>Genome- and Community-Level Interaction Insights into Carbon Utilization and Element Cycling Functions of Hydrothermarchaeota in Hydrothermal Sediment.</title>
        <authorList>
            <person name="Zhou Z."/>
            <person name="Liu Y."/>
            <person name="Xu W."/>
            <person name="Pan J."/>
            <person name="Luo Z.H."/>
            <person name="Li M."/>
        </authorList>
    </citation>
    <scope>NUCLEOTIDE SEQUENCE [LARGE SCALE GENOMIC DNA]</scope>
    <source>
        <strain evidence="15">SpSt-374</strain>
    </source>
</reference>
<evidence type="ECO:0000256" key="8">
    <source>
        <dbReference type="ARBA" id="ARBA00023136"/>
    </source>
</evidence>
<proteinExistence type="inferred from homology"/>
<keyword evidence="3 12" id="KW-0138">CF(0)</keyword>
<dbReference type="AlphaFoldDB" id="A0A7C3ZLQ2"/>
<evidence type="ECO:0000256" key="12">
    <source>
        <dbReference type="HAMAP-Rule" id="MF_01399"/>
    </source>
</evidence>
<sequence length="162" mass="18059">MTHWTILLAAAEAAEAKGGLFDFDATLPIMALQFLILAVVLNALFYKPLGKAIDERDNYIRTTEKEARERLAKAETLAKQYEQELAQSRKQAQAVIAGAQAEGQKMASQQIAAAMQEAQAQREQAQKELDQQKQEVFRSLEQQVDTLSRQILQKLLGAELVS</sequence>
<evidence type="ECO:0000256" key="10">
    <source>
        <dbReference type="ARBA" id="ARBA00025198"/>
    </source>
</evidence>
<keyword evidence="7 12" id="KW-0406">Ion transport</keyword>
<keyword evidence="12" id="KW-0793">Thylakoid</keyword>
<evidence type="ECO:0000313" key="15">
    <source>
        <dbReference type="EMBL" id="HGG00884.1"/>
    </source>
</evidence>
<dbReference type="EMBL" id="DSPX01000095">
    <property type="protein sequence ID" value="HGG00884.1"/>
    <property type="molecule type" value="Genomic_DNA"/>
</dbReference>
<evidence type="ECO:0000256" key="9">
    <source>
        <dbReference type="ARBA" id="ARBA00023310"/>
    </source>
</evidence>
<evidence type="ECO:0000256" key="4">
    <source>
        <dbReference type="ARBA" id="ARBA00022692"/>
    </source>
</evidence>
<comment type="similarity">
    <text evidence="1 12 13">Belongs to the ATPase B chain family.</text>
</comment>
<organism evidence="15">
    <name type="scientific">Planktothricoides sp. SpSt-374</name>
    <dbReference type="NCBI Taxonomy" id="2282167"/>
    <lineage>
        <taxon>Bacteria</taxon>
        <taxon>Bacillati</taxon>
        <taxon>Cyanobacteriota</taxon>
        <taxon>Cyanophyceae</taxon>
        <taxon>Oscillatoriophycideae</taxon>
        <taxon>Oscillatoriales</taxon>
        <taxon>Oscillatoriaceae</taxon>
        <taxon>Planktothricoides</taxon>
    </lineage>
</organism>
<evidence type="ECO:0000256" key="5">
    <source>
        <dbReference type="ARBA" id="ARBA00022781"/>
    </source>
</evidence>
<evidence type="ECO:0000256" key="1">
    <source>
        <dbReference type="ARBA" id="ARBA00005513"/>
    </source>
</evidence>
<keyword evidence="6 12" id="KW-1133">Transmembrane helix</keyword>
<comment type="function">
    <text evidence="10 12">F(1)F(0) ATP synthase produces ATP from ADP in the presence of a proton or sodium gradient. F-type ATPases consist of two structural domains, F(1) containing the extramembraneous catalytic core and F(0) containing the membrane proton channel, linked together by a central stalk and a peripheral stalk. During catalysis, ATP synthesis in the catalytic domain of F(1) is coupled via a rotary mechanism of the central stalk subunits to proton translocation.</text>
</comment>
<evidence type="ECO:0000256" key="3">
    <source>
        <dbReference type="ARBA" id="ARBA00022547"/>
    </source>
</evidence>
<dbReference type="CDD" id="cd06503">
    <property type="entry name" value="ATP-synt_Fo_b"/>
    <property type="match status" value="1"/>
</dbReference>
<comment type="subunit">
    <text evidence="12">F-type ATPases have 2 components, F(1) - the catalytic core - and F(0) - the membrane proton channel. F(1) has five subunits: alpha(3), beta(3), gamma(1), delta(1), epsilon(1). F(0) has four main subunits: a(1), b(1), b'(1) and c(10-14). The alpha and beta chains form an alternating ring which encloses part of the gamma chain. F(1) is attached to F(0) by a central stalk formed by the gamma and epsilon chains, while a peripheral stalk is formed by the delta, b and b' chains.</text>
</comment>
<comment type="function">
    <text evidence="12">Component of the F(0) channel, it forms part of the peripheral stalk, linking F(1) to F(0). The b'-subunit is a diverged and duplicated form of b found in plants and photosynthetic bacteria.</text>
</comment>
<protein>
    <recommendedName>
        <fullName evidence="12">ATP synthase subunit b'</fullName>
    </recommendedName>
    <alternativeName>
        <fullName evidence="12">ATP synthase F(0) sector subunit b'</fullName>
    </alternativeName>
    <alternativeName>
        <fullName evidence="12">ATPase subunit II</fullName>
    </alternativeName>
    <alternativeName>
        <fullName evidence="12">F-type ATPase subunit b'</fullName>
        <shortName evidence="12">F-ATPase subunit b'</shortName>
    </alternativeName>
</protein>
<dbReference type="InterPro" id="IPR002146">
    <property type="entry name" value="ATP_synth_b/b'su_bac/chlpt"/>
</dbReference>
<accession>A0A7C3ZLQ2</accession>
<gene>
    <name evidence="12" type="primary">atpF2</name>
    <name evidence="12" type="synonym">atpG</name>
    <name evidence="15" type="ORF">ENR15_09595</name>
</gene>
<evidence type="ECO:0000256" key="2">
    <source>
        <dbReference type="ARBA" id="ARBA00022448"/>
    </source>
</evidence>
<keyword evidence="8 12" id="KW-0472">Membrane</keyword>
<comment type="caution">
    <text evidence="15">The sequence shown here is derived from an EMBL/GenBank/DDBJ whole genome shotgun (WGS) entry which is preliminary data.</text>
</comment>
<dbReference type="PANTHER" id="PTHR33445:SF2">
    <property type="entry name" value="ATP SYNTHASE SUBUNIT B', CHLOROPLASTIC"/>
    <property type="match status" value="1"/>
</dbReference>
<dbReference type="GO" id="GO:0046961">
    <property type="term" value="F:proton-transporting ATPase activity, rotational mechanism"/>
    <property type="evidence" value="ECO:0007669"/>
    <property type="project" value="TreeGrafter"/>
</dbReference>
<evidence type="ECO:0000256" key="13">
    <source>
        <dbReference type="RuleBase" id="RU003848"/>
    </source>
</evidence>
<keyword evidence="9 12" id="KW-0066">ATP synthesis</keyword>
<dbReference type="GO" id="GO:0031676">
    <property type="term" value="C:plasma membrane-derived thylakoid membrane"/>
    <property type="evidence" value="ECO:0007669"/>
    <property type="project" value="UniProtKB-SubCell"/>
</dbReference>
<keyword evidence="14" id="KW-0175">Coiled coil</keyword>
<evidence type="ECO:0000256" key="11">
    <source>
        <dbReference type="ARBA" id="ARBA00037847"/>
    </source>
</evidence>
<keyword evidence="4 12" id="KW-0812">Transmembrane</keyword>
<evidence type="ECO:0000256" key="6">
    <source>
        <dbReference type="ARBA" id="ARBA00022989"/>
    </source>
</evidence>
<name>A0A7C3ZLQ2_9CYAN</name>
<keyword evidence="5 12" id="KW-0375">Hydrogen ion transport</keyword>
<comment type="subcellular location">
    <subcellularLocation>
        <location evidence="12">Cellular thylakoid membrane</location>
        <topology evidence="12">Single-pass membrane protein</topology>
    </subcellularLocation>
    <subcellularLocation>
        <location evidence="11">Endomembrane system</location>
        <topology evidence="11">Single-pass membrane protein</topology>
    </subcellularLocation>
</comment>
<evidence type="ECO:0000256" key="7">
    <source>
        <dbReference type="ARBA" id="ARBA00023065"/>
    </source>
</evidence>
<dbReference type="GO" id="GO:0045259">
    <property type="term" value="C:proton-transporting ATP synthase complex"/>
    <property type="evidence" value="ECO:0007669"/>
    <property type="project" value="UniProtKB-KW"/>
</dbReference>
<dbReference type="GO" id="GO:0012505">
    <property type="term" value="C:endomembrane system"/>
    <property type="evidence" value="ECO:0007669"/>
    <property type="project" value="UniProtKB-SubCell"/>
</dbReference>
<dbReference type="HAMAP" id="MF_01398">
    <property type="entry name" value="ATP_synth_b_bprime"/>
    <property type="match status" value="1"/>
</dbReference>
<dbReference type="PANTHER" id="PTHR33445">
    <property type="entry name" value="ATP SYNTHASE SUBUNIT B', CHLOROPLASTIC"/>
    <property type="match status" value="1"/>
</dbReference>
<dbReference type="InterPro" id="IPR050059">
    <property type="entry name" value="ATP_synthase_B_chain"/>
</dbReference>
<feature type="transmembrane region" description="Helical" evidence="12">
    <location>
        <begin position="26"/>
        <end position="46"/>
    </location>
</feature>
<dbReference type="Pfam" id="PF00430">
    <property type="entry name" value="ATP-synt_B"/>
    <property type="match status" value="1"/>
</dbReference>
<feature type="coiled-coil region" evidence="14">
    <location>
        <begin position="64"/>
        <end position="142"/>
    </location>
</feature>
<dbReference type="InterPro" id="IPR034679">
    <property type="entry name" value="ATP_synth_b"/>
</dbReference>
<dbReference type="GO" id="GO:0046933">
    <property type="term" value="F:proton-transporting ATP synthase activity, rotational mechanism"/>
    <property type="evidence" value="ECO:0007669"/>
    <property type="project" value="UniProtKB-UniRule"/>
</dbReference>
<evidence type="ECO:0000256" key="14">
    <source>
        <dbReference type="SAM" id="Coils"/>
    </source>
</evidence>